<accession>A0A9D3Q2M3</accession>
<dbReference type="InterPro" id="IPR040028">
    <property type="entry name" value="IFTAP"/>
</dbReference>
<dbReference type="Pfam" id="PF17722">
    <property type="entry name" value="IFTAP"/>
    <property type="match status" value="1"/>
</dbReference>
<dbReference type="Proteomes" id="UP001046870">
    <property type="component" value="Chromosome 7"/>
</dbReference>
<comment type="caution">
    <text evidence="1">The sequence shown here is derived from an EMBL/GenBank/DDBJ whole genome shotgun (WGS) entry which is preliminary data.</text>
</comment>
<protein>
    <submittedName>
        <fullName evidence="1">Uncharacterized protein</fullName>
    </submittedName>
</protein>
<evidence type="ECO:0000313" key="1">
    <source>
        <dbReference type="EMBL" id="KAG7473847.1"/>
    </source>
</evidence>
<reference evidence="1" key="1">
    <citation type="submission" date="2021-01" db="EMBL/GenBank/DDBJ databases">
        <authorList>
            <person name="Zahm M."/>
            <person name="Roques C."/>
            <person name="Cabau C."/>
            <person name="Klopp C."/>
            <person name="Donnadieu C."/>
            <person name="Jouanno E."/>
            <person name="Lampietro C."/>
            <person name="Louis A."/>
            <person name="Herpin A."/>
            <person name="Echchiki A."/>
            <person name="Berthelot C."/>
            <person name="Parey E."/>
            <person name="Roest-Crollius H."/>
            <person name="Braasch I."/>
            <person name="Postlethwait J."/>
            <person name="Bobe J."/>
            <person name="Montfort J."/>
            <person name="Bouchez O."/>
            <person name="Begum T."/>
            <person name="Mejri S."/>
            <person name="Adams A."/>
            <person name="Chen W.-J."/>
            <person name="Guiguen Y."/>
        </authorList>
    </citation>
    <scope>NUCLEOTIDE SEQUENCE</scope>
    <source>
        <strain evidence="1">YG-15Mar2019-1</strain>
        <tissue evidence="1">Brain</tissue>
    </source>
</reference>
<dbReference type="EMBL" id="JAFDVH010000007">
    <property type="protein sequence ID" value="KAG7473847.1"/>
    <property type="molecule type" value="Genomic_DNA"/>
</dbReference>
<proteinExistence type="predicted"/>
<evidence type="ECO:0000313" key="2">
    <source>
        <dbReference type="Proteomes" id="UP001046870"/>
    </source>
</evidence>
<dbReference type="AlphaFoldDB" id="A0A9D3Q2M3"/>
<keyword evidence="2" id="KW-1185">Reference proteome</keyword>
<dbReference type="OrthoDB" id="10057631at2759"/>
<organism evidence="1 2">
    <name type="scientific">Megalops atlanticus</name>
    <name type="common">Tarpon</name>
    <name type="synonym">Clupea gigantea</name>
    <dbReference type="NCBI Taxonomy" id="7932"/>
    <lineage>
        <taxon>Eukaryota</taxon>
        <taxon>Metazoa</taxon>
        <taxon>Chordata</taxon>
        <taxon>Craniata</taxon>
        <taxon>Vertebrata</taxon>
        <taxon>Euteleostomi</taxon>
        <taxon>Actinopterygii</taxon>
        <taxon>Neopterygii</taxon>
        <taxon>Teleostei</taxon>
        <taxon>Elopiformes</taxon>
        <taxon>Megalopidae</taxon>
        <taxon>Megalops</taxon>
    </lineage>
</organism>
<gene>
    <name evidence="1" type="ORF">MATL_G00100010</name>
</gene>
<name>A0A9D3Q2M3_MEGAT</name>
<sequence length="75" mass="7926">MPVVQSGSGATSQDQSVQEALELFCSSPEQTYADFLASFTCLSAENVESDGGLALVLRPHPPCERMGGGVHRAQE</sequence>